<dbReference type="AlphaFoldDB" id="A0A9W7L3K6"/>
<organism evidence="1 2">
    <name type="scientific">Triparma columacea</name>
    <dbReference type="NCBI Taxonomy" id="722753"/>
    <lineage>
        <taxon>Eukaryota</taxon>
        <taxon>Sar</taxon>
        <taxon>Stramenopiles</taxon>
        <taxon>Ochrophyta</taxon>
        <taxon>Bolidophyceae</taxon>
        <taxon>Parmales</taxon>
        <taxon>Triparmaceae</taxon>
        <taxon>Triparma</taxon>
    </lineage>
</organism>
<name>A0A9W7L3K6_9STRA</name>
<reference evidence="2" key="1">
    <citation type="journal article" date="2023" name="Commun. Biol.">
        <title>Genome analysis of Parmales, the sister group of diatoms, reveals the evolutionary specialization of diatoms from phago-mixotrophs to photoautotrophs.</title>
        <authorList>
            <person name="Ban H."/>
            <person name="Sato S."/>
            <person name="Yoshikawa S."/>
            <person name="Yamada K."/>
            <person name="Nakamura Y."/>
            <person name="Ichinomiya M."/>
            <person name="Sato N."/>
            <person name="Blanc-Mathieu R."/>
            <person name="Endo H."/>
            <person name="Kuwata A."/>
            <person name="Ogata H."/>
        </authorList>
    </citation>
    <scope>NUCLEOTIDE SEQUENCE [LARGE SCALE GENOMIC DNA]</scope>
</reference>
<evidence type="ECO:0000313" key="1">
    <source>
        <dbReference type="EMBL" id="GMI29120.1"/>
    </source>
</evidence>
<proteinExistence type="predicted"/>
<dbReference type="Proteomes" id="UP001165065">
    <property type="component" value="Unassembled WGS sequence"/>
</dbReference>
<dbReference type="OrthoDB" id="10506316at2759"/>
<gene>
    <name evidence="1" type="ORF">TrCOL_g7502</name>
</gene>
<evidence type="ECO:0000313" key="2">
    <source>
        <dbReference type="Proteomes" id="UP001165065"/>
    </source>
</evidence>
<accession>A0A9W7L3K6</accession>
<keyword evidence="2" id="KW-1185">Reference proteome</keyword>
<protein>
    <submittedName>
        <fullName evidence="1">Uncharacterized protein</fullName>
    </submittedName>
</protein>
<sequence length="141" mass="15500">MTTFVCRKTLTSFLKLGHNRYQMKLAEPTIILDAEQYVLGSPPLSSIPPPPSPSAPISPPAPISPLSTLLSISHSGFATTAADEMYHTVWENFEGWHEVKLSPLFKNAKIERVLVDKWEQFEVGDPLAVIVGELAHDTSAC</sequence>
<comment type="caution">
    <text evidence="1">The sequence shown here is derived from an EMBL/GenBank/DDBJ whole genome shotgun (WGS) entry which is preliminary data.</text>
</comment>
<dbReference type="EMBL" id="BRYA01000677">
    <property type="protein sequence ID" value="GMI29120.1"/>
    <property type="molecule type" value="Genomic_DNA"/>
</dbReference>